<feature type="domain" description="Transposable element P transposase-like C-terminal" evidence="2">
    <location>
        <begin position="14"/>
        <end position="74"/>
    </location>
</feature>
<dbReference type="AlphaFoldDB" id="A0A5E4NNF5"/>
<dbReference type="Proteomes" id="UP000325440">
    <property type="component" value="Unassembled WGS sequence"/>
</dbReference>
<evidence type="ECO:0000259" key="2">
    <source>
        <dbReference type="Pfam" id="PF12596"/>
    </source>
</evidence>
<dbReference type="OrthoDB" id="6618463at2759"/>
<feature type="region of interest" description="Disordered" evidence="1">
    <location>
        <begin position="20"/>
        <end position="40"/>
    </location>
</feature>
<sequence length="120" mass="13848">MSQITARCHINLTIVDKQNNENIDDSDTDTNREDCEKSKDNEMTEDAVKYLAGWVAKKNKQKFPELGCTTTESKISSINEHDYLLPLWIDCLSYGGLIVHSNDFKKHIFRAERILKKITK</sequence>
<organism evidence="3 4">
    <name type="scientific">Cinara cedri</name>
    <dbReference type="NCBI Taxonomy" id="506608"/>
    <lineage>
        <taxon>Eukaryota</taxon>
        <taxon>Metazoa</taxon>
        <taxon>Ecdysozoa</taxon>
        <taxon>Arthropoda</taxon>
        <taxon>Hexapoda</taxon>
        <taxon>Insecta</taxon>
        <taxon>Pterygota</taxon>
        <taxon>Neoptera</taxon>
        <taxon>Paraneoptera</taxon>
        <taxon>Hemiptera</taxon>
        <taxon>Sternorrhyncha</taxon>
        <taxon>Aphidomorpha</taxon>
        <taxon>Aphidoidea</taxon>
        <taxon>Aphididae</taxon>
        <taxon>Lachninae</taxon>
        <taxon>Cinara</taxon>
    </lineage>
</organism>
<gene>
    <name evidence="3" type="ORF">CINCED_3A003863</name>
</gene>
<reference evidence="3 4" key="1">
    <citation type="submission" date="2019-08" db="EMBL/GenBank/DDBJ databases">
        <authorList>
            <person name="Alioto T."/>
            <person name="Alioto T."/>
            <person name="Gomez Garrido J."/>
        </authorList>
    </citation>
    <scope>NUCLEOTIDE SEQUENCE [LARGE SCALE GENOMIC DNA]</scope>
</reference>
<name>A0A5E4NNF5_9HEMI</name>
<evidence type="ECO:0000256" key="1">
    <source>
        <dbReference type="SAM" id="MobiDB-lite"/>
    </source>
</evidence>
<evidence type="ECO:0000313" key="4">
    <source>
        <dbReference type="Proteomes" id="UP000325440"/>
    </source>
</evidence>
<dbReference type="InterPro" id="IPR022242">
    <property type="entry name" value="TNP-like_C"/>
</dbReference>
<keyword evidence="4" id="KW-1185">Reference proteome</keyword>
<evidence type="ECO:0000313" key="3">
    <source>
        <dbReference type="EMBL" id="VVC45258.1"/>
    </source>
</evidence>
<protein>
    <submittedName>
        <fullName evidence="3">87kDa Transposase</fullName>
    </submittedName>
</protein>
<feature type="compositionally biased region" description="Basic and acidic residues" evidence="1">
    <location>
        <begin position="29"/>
        <end position="40"/>
    </location>
</feature>
<dbReference type="Pfam" id="PF12596">
    <property type="entry name" value="Tnp_P_element_C"/>
    <property type="match status" value="1"/>
</dbReference>
<proteinExistence type="predicted"/>
<dbReference type="EMBL" id="CABPRJ010002397">
    <property type="protein sequence ID" value="VVC45258.1"/>
    <property type="molecule type" value="Genomic_DNA"/>
</dbReference>
<accession>A0A5E4NNF5</accession>